<dbReference type="EMBL" id="GBXM01099758">
    <property type="protein sequence ID" value="JAH08819.1"/>
    <property type="molecule type" value="Transcribed_RNA"/>
</dbReference>
<reference evidence="1" key="1">
    <citation type="submission" date="2014-11" db="EMBL/GenBank/DDBJ databases">
        <authorList>
            <person name="Amaro Gonzalez C."/>
        </authorList>
    </citation>
    <scope>NUCLEOTIDE SEQUENCE</scope>
</reference>
<organism evidence="1">
    <name type="scientific">Anguilla anguilla</name>
    <name type="common">European freshwater eel</name>
    <name type="synonym">Muraena anguilla</name>
    <dbReference type="NCBI Taxonomy" id="7936"/>
    <lineage>
        <taxon>Eukaryota</taxon>
        <taxon>Metazoa</taxon>
        <taxon>Chordata</taxon>
        <taxon>Craniata</taxon>
        <taxon>Vertebrata</taxon>
        <taxon>Euteleostomi</taxon>
        <taxon>Actinopterygii</taxon>
        <taxon>Neopterygii</taxon>
        <taxon>Teleostei</taxon>
        <taxon>Anguilliformes</taxon>
        <taxon>Anguillidae</taxon>
        <taxon>Anguilla</taxon>
    </lineage>
</organism>
<proteinExistence type="predicted"/>
<evidence type="ECO:0000313" key="1">
    <source>
        <dbReference type="EMBL" id="JAH08819.1"/>
    </source>
</evidence>
<protein>
    <submittedName>
        <fullName evidence="1">Uncharacterized protein</fullName>
    </submittedName>
</protein>
<reference evidence="1" key="2">
    <citation type="journal article" date="2015" name="Fish Shellfish Immunol.">
        <title>Early steps in the European eel (Anguilla anguilla)-Vibrio vulnificus interaction in the gills: Role of the RtxA13 toxin.</title>
        <authorList>
            <person name="Callol A."/>
            <person name="Pajuelo D."/>
            <person name="Ebbesson L."/>
            <person name="Teles M."/>
            <person name="MacKenzie S."/>
            <person name="Amaro C."/>
        </authorList>
    </citation>
    <scope>NUCLEOTIDE SEQUENCE</scope>
</reference>
<dbReference type="AlphaFoldDB" id="A0A0E9PWG3"/>
<accession>A0A0E9PWG3</accession>
<sequence>MLCFKNKMCRVELPQTPSVRDSVRNPCCS</sequence>
<name>A0A0E9PWG3_ANGAN</name>